<protein>
    <submittedName>
        <fullName evidence="2">Uncharacterized protein</fullName>
    </submittedName>
</protein>
<evidence type="ECO:0000313" key="3">
    <source>
        <dbReference type="Proteomes" id="UP000631114"/>
    </source>
</evidence>
<dbReference type="AlphaFoldDB" id="A0A835LWR5"/>
<evidence type="ECO:0000256" key="1">
    <source>
        <dbReference type="SAM" id="Phobius"/>
    </source>
</evidence>
<keyword evidence="1" id="KW-0472">Membrane</keyword>
<sequence>MLTTLYQMPSQCGGAAGMWCDCVLASVGSVVYVRVCAGGSVSVVLCGVVLLLLDGVCVITPAAGWRVLFFVGWSRARCSFASCLLLSVLLLLFFHDYHGLAKHVDFISRLEINVDLRLFGTSMAKTLKKRLKGLMPAFDIHSDLKNQITRLTNPGLFDANKVKRLVSAHLCEKA</sequence>
<proteinExistence type="predicted"/>
<dbReference type="OrthoDB" id="336885at2759"/>
<organism evidence="2 3">
    <name type="scientific">Coptis chinensis</name>
    <dbReference type="NCBI Taxonomy" id="261450"/>
    <lineage>
        <taxon>Eukaryota</taxon>
        <taxon>Viridiplantae</taxon>
        <taxon>Streptophyta</taxon>
        <taxon>Embryophyta</taxon>
        <taxon>Tracheophyta</taxon>
        <taxon>Spermatophyta</taxon>
        <taxon>Magnoliopsida</taxon>
        <taxon>Ranunculales</taxon>
        <taxon>Ranunculaceae</taxon>
        <taxon>Coptidoideae</taxon>
        <taxon>Coptis</taxon>
    </lineage>
</organism>
<dbReference type="EMBL" id="JADFTS010000004">
    <property type="protein sequence ID" value="KAF9611138.1"/>
    <property type="molecule type" value="Genomic_DNA"/>
</dbReference>
<feature type="transmembrane region" description="Helical" evidence="1">
    <location>
        <begin position="41"/>
        <end position="64"/>
    </location>
</feature>
<keyword evidence="1" id="KW-1133">Transmembrane helix</keyword>
<gene>
    <name evidence="2" type="ORF">IFM89_027193</name>
</gene>
<accession>A0A835LWR5</accession>
<comment type="caution">
    <text evidence="2">The sequence shown here is derived from an EMBL/GenBank/DDBJ whole genome shotgun (WGS) entry which is preliminary data.</text>
</comment>
<reference evidence="2 3" key="1">
    <citation type="submission" date="2020-10" db="EMBL/GenBank/DDBJ databases">
        <title>The Coptis chinensis genome and diversification of protoberbering-type alkaloids.</title>
        <authorList>
            <person name="Wang B."/>
            <person name="Shu S."/>
            <person name="Song C."/>
            <person name="Liu Y."/>
        </authorList>
    </citation>
    <scope>NUCLEOTIDE SEQUENCE [LARGE SCALE GENOMIC DNA]</scope>
    <source>
        <strain evidence="2">HL-2020</strain>
        <tissue evidence="2">Leaf</tissue>
    </source>
</reference>
<evidence type="ECO:0000313" key="2">
    <source>
        <dbReference type="EMBL" id="KAF9611138.1"/>
    </source>
</evidence>
<dbReference type="Proteomes" id="UP000631114">
    <property type="component" value="Unassembled WGS sequence"/>
</dbReference>
<feature type="transmembrane region" description="Helical" evidence="1">
    <location>
        <begin position="76"/>
        <end position="94"/>
    </location>
</feature>
<name>A0A835LWR5_9MAGN</name>
<keyword evidence="3" id="KW-1185">Reference proteome</keyword>
<feature type="transmembrane region" description="Helical" evidence="1">
    <location>
        <begin position="12"/>
        <end position="35"/>
    </location>
</feature>
<keyword evidence="1" id="KW-0812">Transmembrane</keyword>